<dbReference type="PATRIC" id="fig|1608419.3.peg.888"/>
<proteinExistence type="predicted"/>
<reference evidence="1 2" key="1">
    <citation type="submission" date="2015-02" db="EMBL/GenBank/DDBJ databases">
        <authorList>
            <person name="Slaby B."/>
            <person name="Hentschel U."/>
        </authorList>
    </citation>
    <scope>NUCLEOTIDE SEQUENCE [LARGE SCALE GENOMIC DNA]</scope>
    <source>
        <strain evidence="1">15L</strain>
    </source>
</reference>
<evidence type="ECO:0008006" key="3">
    <source>
        <dbReference type="Google" id="ProtNLM"/>
    </source>
</evidence>
<gene>
    <name evidence="1" type="ORF">TQ37_08540</name>
</gene>
<dbReference type="EMBL" id="JYFQ01000176">
    <property type="protein sequence ID" value="KKZ10553.1"/>
    <property type="molecule type" value="Genomic_DNA"/>
</dbReference>
<name>A0A0G8ASX6_9SYNE</name>
<dbReference type="AlphaFoldDB" id="A0A0G8ASX6"/>
<accession>A0A0G8ASX6</accession>
<sequence>MAAKNIDEMNVPNMTFLKVQMNTDLLTKDLKKKRASNQSFWLMGQPEVKPHKREDGLWEVEVHGFDYFDPGREDPVPGGKEQIAMWSLDTDYDQRSLMPHQVFFPMADARDGWHRLRNTIRAELDEGLLKQFHGTVSLPFEAGDNRRIAVKIVDDRGIESLKIITLED</sequence>
<comment type="caution">
    <text evidence="1">The sequence shown here is derived from an EMBL/GenBank/DDBJ whole genome shotgun (WGS) entry which is preliminary data.</text>
</comment>
<evidence type="ECO:0000313" key="2">
    <source>
        <dbReference type="Proteomes" id="UP000035037"/>
    </source>
</evidence>
<dbReference type="Proteomes" id="UP000035037">
    <property type="component" value="Unassembled WGS sequence"/>
</dbReference>
<protein>
    <recommendedName>
        <fullName evidence="3">DNA methyltransferase</fullName>
    </recommendedName>
</protein>
<organism evidence="1 2">
    <name type="scientific">Candidatus Synechococcus spongiarum 15L</name>
    <dbReference type="NCBI Taxonomy" id="1608419"/>
    <lineage>
        <taxon>Bacteria</taxon>
        <taxon>Bacillati</taxon>
        <taxon>Cyanobacteriota</taxon>
        <taxon>Cyanophyceae</taxon>
        <taxon>Synechococcales</taxon>
        <taxon>Synechococcaceae</taxon>
        <taxon>Synechococcus</taxon>
    </lineage>
</organism>
<evidence type="ECO:0000313" key="1">
    <source>
        <dbReference type="EMBL" id="KKZ10553.1"/>
    </source>
</evidence>
<reference evidence="1 2" key="2">
    <citation type="submission" date="2015-05" db="EMBL/GenBank/DDBJ databases">
        <title>Lifestyle Evolution in Cyanobacterial Symbionts of Sponges.</title>
        <authorList>
            <person name="Burgsdorf I."/>
            <person name="Slaby B.M."/>
            <person name="Handley K.M."/>
            <person name="Haber M."/>
            <person name="Blom J."/>
            <person name="Marshall C.W."/>
            <person name="Gilbert J.A."/>
            <person name="Hentschel U."/>
            <person name="Steindler L."/>
        </authorList>
    </citation>
    <scope>NUCLEOTIDE SEQUENCE [LARGE SCALE GENOMIC DNA]</scope>
    <source>
        <strain evidence="1">15L</strain>
    </source>
</reference>